<evidence type="ECO:0000256" key="5">
    <source>
        <dbReference type="ARBA" id="ARBA00022679"/>
    </source>
</evidence>
<dbReference type="RefSeq" id="WP_216520586.1">
    <property type="nucleotide sequence ID" value="NZ_JAHLPM010000011.1"/>
</dbReference>
<evidence type="ECO:0000259" key="11">
    <source>
        <dbReference type="PROSITE" id="PS50885"/>
    </source>
</evidence>
<keyword evidence="4" id="KW-0597">Phosphoprotein</keyword>
<comment type="subcellular location">
    <subcellularLocation>
        <location evidence="2">Membrane</location>
    </subcellularLocation>
</comment>
<protein>
    <recommendedName>
        <fullName evidence="3">histidine kinase</fullName>
        <ecNumber evidence="3">2.7.13.3</ecNumber>
    </recommendedName>
</protein>
<keyword evidence="13" id="KW-1185">Reference proteome</keyword>
<evidence type="ECO:0000256" key="8">
    <source>
        <dbReference type="SAM" id="Coils"/>
    </source>
</evidence>
<dbReference type="CDD" id="cd00075">
    <property type="entry name" value="HATPase"/>
    <property type="match status" value="1"/>
</dbReference>
<name>A0ABS6E823_9FIRM</name>
<evidence type="ECO:0000256" key="6">
    <source>
        <dbReference type="ARBA" id="ARBA00022777"/>
    </source>
</evidence>
<comment type="caution">
    <text evidence="12">The sequence shown here is derived from an EMBL/GenBank/DDBJ whole genome shotgun (WGS) entry which is preliminary data.</text>
</comment>
<feature type="transmembrane region" description="Helical" evidence="9">
    <location>
        <begin position="164"/>
        <end position="182"/>
    </location>
</feature>
<dbReference type="PROSITE" id="PS50109">
    <property type="entry name" value="HIS_KIN"/>
    <property type="match status" value="1"/>
</dbReference>
<comment type="catalytic activity">
    <reaction evidence="1">
        <text>ATP + protein L-histidine = ADP + protein N-phospho-L-histidine.</text>
        <dbReference type="EC" id="2.7.13.3"/>
    </reaction>
</comment>
<feature type="domain" description="HAMP" evidence="11">
    <location>
        <begin position="184"/>
        <end position="237"/>
    </location>
</feature>
<evidence type="ECO:0000256" key="3">
    <source>
        <dbReference type="ARBA" id="ARBA00012438"/>
    </source>
</evidence>
<reference evidence="12 13" key="1">
    <citation type="submission" date="2021-06" db="EMBL/GenBank/DDBJ databases">
        <authorList>
            <person name="Sun Q."/>
            <person name="Li D."/>
        </authorList>
    </citation>
    <scope>NUCLEOTIDE SEQUENCE [LARGE SCALE GENOMIC DNA]</scope>
    <source>
        <strain evidence="12 13">MSJ-40</strain>
    </source>
</reference>
<dbReference type="PANTHER" id="PTHR45453:SF1">
    <property type="entry name" value="PHOSPHATE REGULON SENSOR PROTEIN PHOR"/>
    <property type="match status" value="1"/>
</dbReference>
<proteinExistence type="predicted"/>
<dbReference type="PROSITE" id="PS50885">
    <property type="entry name" value="HAMP"/>
    <property type="match status" value="1"/>
</dbReference>
<evidence type="ECO:0000313" key="13">
    <source>
        <dbReference type="Proteomes" id="UP000749471"/>
    </source>
</evidence>
<dbReference type="InterPro" id="IPR003594">
    <property type="entry name" value="HATPase_dom"/>
</dbReference>
<feature type="coiled-coil region" evidence="8">
    <location>
        <begin position="276"/>
        <end position="303"/>
    </location>
</feature>
<keyword evidence="6 12" id="KW-0418">Kinase</keyword>
<dbReference type="CDD" id="cd06225">
    <property type="entry name" value="HAMP"/>
    <property type="match status" value="1"/>
</dbReference>
<dbReference type="SMART" id="SM00387">
    <property type="entry name" value="HATPase_c"/>
    <property type="match status" value="1"/>
</dbReference>
<feature type="transmembrane region" description="Helical" evidence="9">
    <location>
        <begin position="12"/>
        <end position="30"/>
    </location>
</feature>
<organism evidence="12 13">
    <name type="scientific">Tissierella simiarum</name>
    <dbReference type="NCBI Taxonomy" id="2841534"/>
    <lineage>
        <taxon>Bacteria</taxon>
        <taxon>Bacillati</taxon>
        <taxon>Bacillota</taxon>
        <taxon>Tissierellia</taxon>
        <taxon>Tissierellales</taxon>
        <taxon>Tissierellaceae</taxon>
        <taxon>Tissierella</taxon>
    </lineage>
</organism>
<keyword evidence="9" id="KW-0812">Transmembrane</keyword>
<evidence type="ECO:0000256" key="7">
    <source>
        <dbReference type="ARBA" id="ARBA00023012"/>
    </source>
</evidence>
<evidence type="ECO:0000256" key="2">
    <source>
        <dbReference type="ARBA" id="ARBA00004370"/>
    </source>
</evidence>
<evidence type="ECO:0000313" key="12">
    <source>
        <dbReference type="EMBL" id="MBU5439001.1"/>
    </source>
</evidence>
<sequence length="459" mass="52596">MKLSKKLTMSFIFSIILSIFIISLISNSMINRKFESFLVKERENRFEQIRKDINDLYLKNSYTLSQRDIANYASLEGVYIEIKDSNNQTQCHSSKGQNMGMHRKMMNNGHMRMMQNISAGNYLERSFPLLDGKNIVGTLIIGYIDNSYLTESALIFKNTLTKSFMVSGIITIILGFGISILLSKGLTNPLVNIRNTAIEMRKGNLEYRSKVNTSTTEILELSDSINFLGETLASQANIRKRYATDIAHELRTPLTTLKSHLEAIIDGVWEPSEKHFSILMEEVERLSDLVEDLKNSFNAEEVKINTKKTQFNISAELEKIIIAFIPLYNEKNFSIDYSLEENIEIFMDKDKFRQIIYNLLSNSIKYLKENGIVFISLKKHEEKVVIKIKDNGIGIKKEDLPFIFERFYRSDISRNKETGGTGLGLSIVKSLVEAHNGIVEVQSEYNKGTEFTIVLPIEY</sequence>
<keyword evidence="5" id="KW-0808">Transferase</keyword>
<dbReference type="GO" id="GO:0016301">
    <property type="term" value="F:kinase activity"/>
    <property type="evidence" value="ECO:0007669"/>
    <property type="project" value="UniProtKB-KW"/>
</dbReference>
<dbReference type="Pfam" id="PF00512">
    <property type="entry name" value="HisKA"/>
    <property type="match status" value="1"/>
</dbReference>
<keyword evidence="8" id="KW-0175">Coiled coil</keyword>
<dbReference type="Pfam" id="PF02518">
    <property type="entry name" value="HATPase_c"/>
    <property type="match status" value="1"/>
</dbReference>
<evidence type="ECO:0000256" key="4">
    <source>
        <dbReference type="ARBA" id="ARBA00022553"/>
    </source>
</evidence>
<keyword evidence="9" id="KW-1133">Transmembrane helix</keyword>
<dbReference type="InterPro" id="IPR005467">
    <property type="entry name" value="His_kinase_dom"/>
</dbReference>
<dbReference type="Proteomes" id="UP000749471">
    <property type="component" value="Unassembled WGS sequence"/>
</dbReference>
<evidence type="ECO:0000259" key="10">
    <source>
        <dbReference type="PROSITE" id="PS50109"/>
    </source>
</evidence>
<dbReference type="InterPro" id="IPR003661">
    <property type="entry name" value="HisK_dim/P_dom"/>
</dbReference>
<dbReference type="EC" id="2.7.13.3" evidence="3"/>
<dbReference type="InterPro" id="IPR050351">
    <property type="entry name" value="BphY/WalK/GraS-like"/>
</dbReference>
<dbReference type="InterPro" id="IPR003660">
    <property type="entry name" value="HAMP_dom"/>
</dbReference>
<feature type="domain" description="Histidine kinase" evidence="10">
    <location>
        <begin position="245"/>
        <end position="459"/>
    </location>
</feature>
<accession>A0ABS6E823</accession>
<dbReference type="SMART" id="SM00388">
    <property type="entry name" value="HisKA"/>
    <property type="match status" value="1"/>
</dbReference>
<evidence type="ECO:0000256" key="1">
    <source>
        <dbReference type="ARBA" id="ARBA00000085"/>
    </source>
</evidence>
<dbReference type="Pfam" id="PF00672">
    <property type="entry name" value="HAMP"/>
    <property type="match status" value="1"/>
</dbReference>
<keyword evidence="9" id="KW-0472">Membrane</keyword>
<gene>
    <name evidence="12" type="ORF">KQI42_13315</name>
</gene>
<evidence type="ECO:0000256" key="9">
    <source>
        <dbReference type="SAM" id="Phobius"/>
    </source>
</evidence>
<keyword evidence="7" id="KW-0902">Two-component regulatory system</keyword>
<dbReference type="EMBL" id="JAHLPM010000011">
    <property type="protein sequence ID" value="MBU5439001.1"/>
    <property type="molecule type" value="Genomic_DNA"/>
</dbReference>
<dbReference type="PANTHER" id="PTHR45453">
    <property type="entry name" value="PHOSPHATE REGULON SENSOR PROTEIN PHOR"/>
    <property type="match status" value="1"/>
</dbReference>
<dbReference type="CDD" id="cd00082">
    <property type="entry name" value="HisKA"/>
    <property type="match status" value="1"/>
</dbReference>